<proteinExistence type="predicted"/>
<organism evidence="1 2">
    <name type="scientific">Lasius platythorax</name>
    <dbReference type="NCBI Taxonomy" id="488582"/>
    <lineage>
        <taxon>Eukaryota</taxon>
        <taxon>Metazoa</taxon>
        <taxon>Ecdysozoa</taxon>
        <taxon>Arthropoda</taxon>
        <taxon>Hexapoda</taxon>
        <taxon>Insecta</taxon>
        <taxon>Pterygota</taxon>
        <taxon>Neoptera</taxon>
        <taxon>Endopterygota</taxon>
        <taxon>Hymenoptera</taxon>
        <taxon>Apocrita</taxon>
        <taxon>Aculeata</taxon>
        <taxon>Formicoidea</taxon>
        <taxon>Formicidae</taxon>
        <taxon>Formicinae</taxon>
        <taxon>Lasius</taxon>
        <taxon>Lasius</taxon>
    </lineage>
</organism>
<protein>
    <submittedName>
        <fullName evidence="1">Uncharacterized protein</fullName>
    </submittedName>
</protein>
<evidence type="ECO:0000313" key="1">
    <source>
        <dbReference type="EMBL" id="CAL1672935.1"/>
    </source>
</evidence>
<name>A0AAV2MZQ7_9HYME</name>
<dbReference type="Proteomes" id="UP001497644">
    <property type="component" value="Unassembled WGS sequence"/>
</dbReference>
<gene>
    <name evidence="1" type="ORF">LPLAT_LOCUS13730</name>
</gene>
<dbReference type="EMBL" id="CAXIPU020001171">
    <property type="protein sequence ID" value="CAL1672935.1"/>
    <property type="molecule type" value="Genomic_DNA"/>
</dbReference>
<keyword evidence="2" id="KW-1185">Reference proteome</keyword>
<dbReference type="AlphaFoldDB" id="A0AAV2MZQ7"/>
<accession>A0AAV2MZQ7</accession>
<comment type="caution">
    <text evidence="1">The sequence shown here is derived from an EMBL/GenBank/DDBJ whole genome shotgun (WGS) entry which is preliminary data.</text>
</comment>
<sequence length="112" mass="12829">MPLGDFVKIWWEVRLTVEGIKSEPAKRLLTFINEKEKSLLDNPVVLAAIYLDPRIRRLFPKEKLEGTKKFLKTLASQIISVRSLARRFCCDTNRRSSDIFTARSFVVCGKGG</sequence>
<reference evidence="1" key="1">
    <citation type="submission" date="2024-04" db="EMBL/GenBank/DDBJ databases">
        <authorList>
            <consortium name="Molecular Ecology Group"/>
        </authorList>
    </citation>
    <scope>NUCLEOTIDE SEQUENCE</scope>
</reference>
<evidence type="ECO:0000313" key="2">
    <source>
        <dbReference type="Proteomes" id="UP001497644"/>
    </source>
</evidence>